<dbReference type="SUPFAM" id="SSF53254">
    <property type="entry name" value="Phosphoglycerate mutase-like"/>
    <property type="match status" value="1"/>
</dbReference>
<name>A0A2H4SI91_CORMI</name>
<evidence type="ECO:0000259" key="9">
    <source>
        <dbReference type="Pfam" id="PF01591"/>
    </source>
</evidence>
<dbReference type="VEuPathDB" id="FungiDB:A9K55_008114"/>
<dbReference type="VEuPathDB" id="FungiDB:CCM_06790"/>
<proteinExistence type="inferred from homology"/>
<feature type="compositionally biased region" description="Gly residues" evidence="8">
    <location>
        <begin position="536"/>
        <end position="546"/>
    </location>
</feature>
<dbReference type="PANTHER" id="PTHR10606:SF44">
    <property type="entry name" value="6-PHOSPHOFRUCTO 2-KINASE_FRUCTOSE 2,6-BISPHOSPHATASE LONG FORM"/>
    <property type="match status" value="1"/>
</dbReference>
<keyword evidence="5" id="KW-0067">ATP-binding</keyword>
<dbReference type="SUPFAM" id="SSF52540">
    <property type="entry name" value="P-loop containing nucleoside triphosphate hydrolases"/>
    <property type="match status" value="1"/>
</dbReference>
<dbReference type="GO" id="GO:0005524">
    <property type="term" value="F:ATP binding"/>
    <property type="evidence" value="ECO:0007669"/>
    <property type="project" value="UniProtKB-KW"/>
</dbReference>
<dbReference type="GO" id="GO:0006000">
    <property type="term" value="P:fructose metabolic process"/>
    <property type="evidence" value="ECO:0007669"/>
    <property type="project" value="InterPro"/>
</dbReference>
<feature type="compositionally biased region" description="Pro residues" evidence="8">
    <location>
        <begin position="557"/>
        <end position="584"/>
    </location>
</feature>
<dbReference type="Gene3D" id="3.40.50.300">
    <property type="entry name" value="P-loop containing nucleotide triphosphate hydrolases"/>
    <property type="match status" value="1"/>
</dbReference>
<evidence type="ECO:0000313" key="10">
    <source>
        <dbReference type="EMBL" id="ATY62821.1"/>
    </source>
</evidence>
<dbReference type="Pfam" id="PF00300">
    <property type="entry name" value="His_Phos_1"/>
    <property type="match status" value="1"/>
</dbReference>
<evidence type="ECO:0000256" key="2">
    <source>
        <dbReference type="ARBA" id="ARBA00013067"/>
    </source>
</evidence>
<evidence type="ECO:0000256" key="1">
    <source>
        <dbReference type="ARBA" id="ARBA00008408"/>
    </source>
</evidence>
<evidence type="ECO:0000313" key="11">
    <source>
        <dbReference type="Proteomes" id="UP000323067"/>
    </source>
</evidence>
<dbReference type="InterPro" id="IPR013079">
    <property type="entry name" value="6Phosfructo_kin"/>
</dbReference>
<feature type="binding site" evidence="7">
    <location>
        <begin position="232"/>
        <end position="239"/>
    </location>
    <ligand>
        <name>substrate</name>
    </ligand>
</feature>
<feature type="binding site" evidence="7">
    <location>
        <position position="284"/>
    </location>
    <ligand>
        <name>substrate</name>
    </ligand>
</feature>
<dbReference type="GO" id="GO:0006003">
    <property type="term" value="P:fructose 2,6-bisphosphate metabolic process"/>
    <property type="evidence" value="ECO:0007669"/>
    <property type="project" value="InterPro"/>
</dbReference>
<sequence>MPGKANGVGVQVEDTKICVVMVGLPARGKSYIAQIAQRYLQWLSIPAQTFNVGNYRRNDAPHPTADFFDFANAEGERKRRAAAEAAVADMLRWFRSGGVVGILDATNSTKDRRQWVHQICEANGIEVLFVESLCDQEEVIMANILDVKTSSPDYKDQDPEEAANDFRRRISQYEKVYKTIDGDGDESNYTYLKIMNIGKQVIINRIQDYLQSRIVYYLMNLHIRPRSVWLSRHGESLYNLDGRIGGDTMLSPRGELYAKKLPELVRESVGDDRPLTVWTSTLKRTISTARWLPVHYNQMQWKALDELDSGVCDGLTYQEIKDSYPEDFVARDDDKYNYRYPAGESYRDVVIRLEPIIMELERSEDILIVTHQAVLRCIYAYFMKKDQAKSPWMNVPLHTLIKLTPRAYGTEEIRYEANIPAVSTWRGKGSTAKHEAPTGDTICSHDIPEVNKVPTNHLVRSLHRSFGYLYLHGGTTMAYIFQQPIFAVQPAYFVQPQPRILYTTGALVAPLPATTFYQPQPLVLAAPAAVAAPEDGAGGSGGGGRVLGEVTDATTPPAAPPPAALLPPSQPAAPPSQPAAPPSQPAALLPAAPPRQPVSMRVVLVAPGTASVVDDVHYANAPPETMARVCADVGHVLSQHGFLEHAAHVEAHGLLRVVTVGGQAPPGVRLGGDGRGVVLLNRVVWECRANEAGTDAALATKVAEAARMGDWLVFQLCLPPEQPQPPAASGEEGSA</sequence>
<dbReference type="InterPro" id="IPR029033">
    <property type="entry name" value="His_PPase_superfam"/>
</dbReference>
<dbReference type="InterPro" id="IPR013078">
    <property type="entry name" value="His_Pase_superF_clade-1"/>
</dbReference>
<dbReference type="Proteomes" id="UP000323067">
    <property type="component" value="Chromosome vii"/>
</dbReference>
<keyword evidence="3" id="KW-0547">Nucleotide-binding</keyword>
<gene>
    <name evidence="10" type="ORF">A9K55_008114</name>
</gene>
<evidence type="ECO:0000256" key="4">
    <source>
        <dbReference type="ARBA" id="ARBA00022801"/>
    </source>
</evidence>
<feature type="active site" description="Tele-phosphohistidine intermediate" evidence="6">
    <location>
        <position position="233"/>
    </location>
</feature>
<dbReference type="InterPro" id="IPR001345">
    <property type="entry name" value="PG/BPGM_mutase_AS"/>
</dbReference>
<feature type="region of interest" description="Disordered" evidence="8">
    <location>
        <begin position="534"/>
        <end position="592"/>
    </location>
</feature>
<dbReference type="FunFam" id="3.40.50.1240:FF:000005">
    <property type="entry name" value="GpmB, Fructose-2,6-bisphosphatase"/>
    <property type="match status" value="1"/>
</dbReference>
<dbReference type="SMART" id="SM00855">
    <property type="entry name" value="PGAM"/>
    <property type="match status" value="1"/>
</dbReference>
<evidence type="ECO:0000256" key="5">
    <source>
        <dbReference type="ARBA" id="ARBA00022840"/>
    </source>
</evidence>
<dbReference type="Pfam" id="PF01591">
    <property type="entry name" value="6PF2K"/>
    <property type="match status" value="1"/>
</dbReference>
<dbReference type="PRINTS" id="PR00991">
    <property type="entry name" value="6PFRUCTKNASE"/>
</dbReference>
<dbReference type="AlphaFoldDB" id="A0A2H4SI91"/>
<evidence type="ECO:0000256" key="6">
    <source>
        <dbReference type="PIRSR" id="PIRSR613078-1"/>
    </source>
</evidence>
<dbReference type="EC" id="3.1.3.46" evidence="2"/>
<reference evidence="10 11" key="1">
    <citation type="journal article" date="2017" name="BMC Genomics">
        <title>Chromosome level assembly and secondary metabolite potential of the parasitic fungus Cordyceps militaris.</title>
        <authorList>
            <person name="Kramer G.J."/>
            <person name="Nodwell J.R."/>
        </authorList>
    </citation>
    <scope>NUCLEOTIDE SEQUENCE [LARGE SCALE GENOMIC DNA]</scope>
    <source>
        <strain evidence="10 11">ATCC 34164</strain>
    </source>
</reference>
<evidence type="ECO:0000256" key="3">
    <source>
        <dbReference type="ARBA" id="ARBA00022741"/>
    </source>
</evidence>
<dbReference type="EMBL" id="CP023324">
    <property type="protein sequence ID" value="ATY62821.1"/>
    <property type="molecule type" value="Genomic_DNA"/>
</dbReference>
<evidence type="ECO:0000256" key="7">
    <source>
        <dbReference type="PIRSR" id="PIRSR613078-2"/>
    </source>
</evidence>
<feature type="domain" description="6-phosphofructo-2-kinase" evidence="9">
    <location>
        <begin position="10"/>
        <end position="225"/>
    </location>
</feature>
<dbReference type="GO" id="GO:0003873">
    <property type="term" value="F:6-phosphofructo-2-kinase activity"/>
    <property type="evidence" value="ECO:0007669"/>
    <property type="project" value="InterPro"/>
</dbReference>
<dbReference type="GO" id="GO:0004331">
    <property type="term" value="F:fructose-2,6-bisphosphate 2-phosphatase activity"/>
    <property type="evidence" value="ECO:0007669"/>
    <property type="project" value="UniProtKB-EC"/>
</dbReference>
<feature type="active site" description="Proton donor/acceptor" evidence="6">
    <location>
        <position position="306"/>
    </location>
</feature>
<organism evidence="10 11">
    <name type="scientific">Cordyceps militaris</name>
    <name type="common">Caterpillar fungus</name>
    <name type="synonym">Clavaria militaris</name>
    <dbReference type="NCBI Taxonomy" id="73501"/>
    <lineage>
        <taxon>Eukaryota</taxon>
        <taxon>Fungi</taxon>
        <taxon>Dikarya</taxon>
        <taxon>Ascomycota</taxon>
        <taxon>Pezizomycotina</taxon>
        <taxon>Sordariomycetes</taxon>
        <taxon>Hypocreomycetidae</taxon>
        <taxon>Hypocreales</taxon>
        <taxon>Cordycipitaceae</taxon>
        <taxon>Cordyceps</taxon>
    </lineage>
</organism>
<evidence type="ECO:0000256" key="8">
    <source>
        <dbReference type="SAM" id="MobiDB-lite"/>
    </source>
</evidence>
<protein>
    <recommendedName>
        <fullName evidence="2">fructose-2,6-bisphosphate 2-phosphatase</fullName>
        <ecNumber evidence="2">3.1.3.46</ecNumber>
    </recommendedName>
</protein>
<dbReference type="PROSITE" id="PS00175">
    <property type="entry name" value="PG_MUTASE"/>
    <property type="match status" value="1"/>
</dbReference>
<dbReference type="FunFam" id="3.40.50.300:FF:000644">
    <property type="entry name" value="GpmB, Fructose-2,6-bisphosphatase"/>
    <property type="match status" value="1"/>
</dbReference>
<dbReference type="InterPro" id="IPR003094">
    <property type="entry name" value="6Pfruct_kin"/>
</dbReference>
<dbReference type="OrthoDB" id="267323at2759"/>
<comment type="similarity">
    <text evidence="1">In the C-terminal section; belongs to the phosphoglycerate mutase family.</text>
</comment>
<keyword evidence="4" id="KW-0378">Hydrolase</keyword>
<accession>A0A2H4SI91</accession>
<dbReference type="Gene3D" id="3.40.50.1240">
    <property type="entry name" value="Phosphoglycerate mutase-like"/>
    <property type="match status" value="1"/>
</dbReference>
<dbReference type="InterPro" id="IPR027417">
    <property type="entry name" value="P-loop_NTPase"/>
</dbReference>
<dbReference type="CDD" id="cd07067">
    <property type="entry name" value="HP_PGM_like"/>
    <property type="match status" value="1"/>
</dbReference>
<dbReference type="GO" id="GO:0005829">
    <property type="term" value="C:cytosol"/>
    <property type="evidence" value="ECO:0007669"/>
    <property type="project" value="TreeGrafter"/>
</dbReference>
<dbReference type="PANTHER" id="PTHR10606">
    <property type="entry name" value="6-PHOSPHOFRUCTO-2-KINASE/FRUCTOSE-2,6-BISPHOSPHATASE"/>
    <property type="match status" value="1"/>
</dbReference>